<keyword evidence="2" id="KW-1185">Reference proteome</keyword>
<evidence type="ECO:0000313" key="2">
    <source>
        <dbReference type="Proteomes" id="UP000193411"/>
    </source>
</evidence>
<proteinExistence type="predicted"/>
<dbReference type="Proteomes" id="UP000193411">
    <property type="component" value="Unassembled WGS sequence"/>
</dbReference>
<dbReference type="EMBL" id="MCFL01000031">
    <property type="protein sequence ID" value="ORZ34066.1"/>
    <property type="molecule type" value="Genomic_DNA"/>
</dbReference>
<organism evidence="1 2">
    <name type="scientific">Catenaria anguillulae PL171</name>
    <dbReference type="NCBI Taxonomy" id="765915"/>
    <lineage>
        <taxon>Eukaryota</taxon>
        <taxon>Fungi</taxon>
        <taxon>Fungi incertae sedis</taxon>
        <taxon>Blastocladiomycota</taxon>
        <taxon>Blastocladiomycetes</taxon>
        <taxon>Blastocladiales</taxon>
        <taxon>Catenariaceae</taxon>
        <taxon>Catenaria</taxon>
    </lineage>
</organism>
<evidence type="ECO:0000313" key="1">
    <source>
        <dbReference type="EMBL" id="ORZ34066.1"/>
    </source>
</evidence>
<comment type="caution">
    <text evidence="1">The sequence shown here is derived from an EMBL/GenBank/DDBJ whole genome shotgun (WGS) entry which is preliminary data.</text>
</comment>
<name>A0A1Y2HHM2_9FUNG</name>
<protein>
    <submittedName>
        <fullName evidence="1">Uncharacterized protein</fullName>
    </submittedName>
</protein>
<reference evidence="1 2" key="1">
    <citation type="submission" date="2016-07" db="EMBL/GenBank/DDBJ databases">
        <title>Pervasive Adenine N6-methylation of Active Genes in Fungi.</title>
        <authorList>
            <consortium name="DOE Joint Genome Institute"/>
            <person name="Mondo S.J."/>
            <person name="Dannebaum R.O."/>
            <person name="Kuo R.C."/>
            <person name="Labutti K."/>
            <person name="Haridas S."/>
            <person name="Kuo A."/>
            <person name="Salamov A."/>
            <person name="Ahrendt S.R."/>
            <person name="Lipzen A."/>
            <person name="Sullivan W."/>
            <person name="Andreopoulos W.B."/>
            <person name="Clum A."/>
            <person name="Lindquist E."/>
            <person name="Daum C."/>
            <person name="Ramamoorthy G.K."/>
            <person name="Gryganskyi A."/>
            <person name="Culley D."/>
            <person name="Magnuson J.K."/>
            <person name="James T.Y."/>
            <person name="O'Malley M.A."/>
            <person name="Stajich J.E."/>
            <person name="Spatafora J.W."/>
            <person name="Visel A."/>
            <person name="Grigoriev I.V."/>
        </authorList>
    </citation>
    <scope>NUCLEOTIDE SEQUENCE [LARGE SCALE GENOMIC DNA]</scope>
    <source>
        <strain evidence="1 2">PL171</strain>
    </source>
</reference>
<dbReference type="AlphaFoldDB" id="A0A1Y2HHM2"/>
<sequence>MHQECHQTFQNSTVRPRPSVQHRLHLHSLLCRSSSATSPLSSQASPESCFRLVQCDGCESTQVVQVRRIRTSSQRSFGLPACDDTASLDTIGAPIYITRRDQLSLLGWLRGRIIAIVRDRVEVAELARGARVAPPFSELLSCHARPRDTFCGHRLWVPAHMEDSDTPRPASF</sequence>
<accession>A0A1Y2HHM2</accession>
<gene>
    <name evidence="1" type="ORF">BCR44DRAFT_34620</name>
</gene>